<dbReference type="EMBL" id="VSSQ01101287">
    <property type="protein sequence ID" value="MPN43099.1"/>
    <property type="molecule type" value="Genomic_DNA"/>
</dbReference>
<protein>
    <submittedName>
        <fullName evidence="1">Uncharacterized protein</fullName>
    </submittedName>
</protein>
<dbReference type="AlphaFoldDB" id="A0A645HY39"/>
<reference evidence="1" key="1">
    <citation type="submission" date="2019-08" db="EMBL/GenBank/DDBJ databases">
        <authorList>
            <person name="Kucharzyk K."/>
            <person name="Murdoch R.W."/>
            <person name="Higgins S."/>
            <person name="Loffler F."/>
        </authorList>
    </citation>
    <scope>NUCLEOTIDE SEQUENCE</scope>
</reference>
<organism evidence="1">
    <name type="scientific">bioreactor metagenome</name>
    <dbReference type="NCBI Taxonomy" id="1076179"/>
    <lineage>
        <taxon>unclassified sequences</taxon>
        <taxon>metagenomes</taxon>
        <taxon>ecological metagenomes</taxon>
    </lineage>
</organism>
<gene>
    <name evidence="1" type="ORF">SDC9_190658</name>
</gene>
<accession>A0A645HY39</accession>
<name>A0A645HY39_9ZZZZ</name>
<sequence>MKENQRVNGGTATTVVSTQIVVSIIIAGKPDNVYGAHKVGMAHQLDLVRNAIKGKKSPTNHVWRFMVEAPAVLNNDVVLWVQRWSTACNV</sequence>
<proteinExistence type="predicted"/>
<evidence type="ECO:0000313" key="1">
    <source>
        <dbReference type="EMBL" id="MPN43099.1"/>
    </source>
</evidence>
<comment type="caution">
    <text evidence="1">The sequence shown here is derived from an EMBL/GenBank/DDBJ whole genome shotgun (WGS) entry which is preliminary data.</text>
</comment>